<reference evidence="2" key="1">
    <citation type="submission" date="2020-05" db="EMBL/GenBank/DDBJ databases">
        <authorList>
            <person name="Chiriac C."/>
            <person name="Salcher M."/>
            <person name="Ghai R."/>
            <person name="Kavagutti S V."/>
        </authorList>
    </citation>
    <scope>NUCLEOTIDE SEQUENCE</scope>
</reference>
<sequence length="46" mass="4522">MVTGGVVVVVVGGTVVVVGVVGVVATTAFCTLMLTDGEAYARPLDV</sequence>
<protein>
    <submittedName>
        <fullName evidence="2">Unannotated protein</fullName>
    </submittedName>
</protein>
<evidence type="ECO:0000256" key="1">
    <source>
        <dbReference type="SAM" id="Phobius"/>
    </source>
</evidence>
<dbReference type="EMBL" id="CAFBPF010000133">
    <property type="protein sequence ID" value="CAB5017154.1"/>
    <property type="molecule type" value="Genomic_DNA"/>
</dbReference>
<accession>A0A6J7QSS4</accession>
<organism evidence="2">
    <name type="scientific">freshwater metagenome</name>
    <dbReference type="NCBI Taxonomy" id="449393"/>
    <lineage>
        <taxon>unclassified sequences</taxon>
        <taxon>metagenomes</taxon>
        <taxon>ecological metagenomes</taxon>
    </lineage>
</organism>
<evidence type="ECO:0000313" key="2">
    <source>
        <dbReference type="EMBL" id="CAB5017154.1"/>
    </source>
</evidence>
<keyword evidence="1" id="KW-1133">Transmembrane helix</keyword>
<name>A0A6J7QSS4_9ZZZZ</name>
<keyword evidence="1" id="KW-0812">Transmembrane</keyword>
<feature type="transmembrane region" description="Helical" evidence="1">
    <location>
        <begin position="6"/>
        <end position="34"/>
    </location>
</feature>
<proteinExistence type="predicted"/>
<dbReference type="AlphaFoldDB" id="A0A6J7QSS4"/>
<keyword evidence="1" id="KW-0472">Membrane</keyword>
<gene>
    <name evidence="2" type="ORF">UFOPK4071_01035</name>
</gene>